<proteinExistence type="predicted"/>
<dbReference type="AlphaFoldDB" id="Q0C9I5"/>
<dbReference type="VEuPathDB" id="FungiDB:ATEG_09649"/>
<dbReference type="OrthoDB" id="4436899at2759"/>
<dbReference type="GeneID" id="4354215"/>
<protein>
    <submittedName>
        <fullName evidence="1">Uncharacterized protein</fullName>
    </submittedName>
</protein>
<accession>Q0C9I5</accession>
<dbReference type="Proteomes" id="UP000007963">
    <property type="component" value="Unassembled WGS sequence"/>
</dbReference>
<reference evidence="2" key="1">
    <citation type="submission" date="2005-09" db="EMBL/GenBank/DDBJ databases">
        <title>Annotation of the Aspergillus terreus NIH2624 genome.</title>
        <authorList>
            <person name="Birren B.W."/>
            <person name="Lander E.S."/>
            <person name="Galagan J.E."/>
            <person name="Nusbaum C."/>
            <person name="Devon K."/>
            <person name="Henn M."/>
            <person name="Ma L.-J."/>
            <person name="Jaffe D.B."/>
            <person name="Butler J."/>
            <person name="Alvarez P."/>
            <person name="Gnerre S."/>
            <person name="Grabherr M."/>
            <person name="Kleber M."/>
            <person name="Mauceli E.W."/>
            <person name="Brockman W."/>
            <person name="Rounsley S."/>
            <person name="Young S.K."/>
            <person name="LaButti K."/>
            <person name="Pushparaj V."/>
            <person name="DeCaprio D."/>
            <person name="Crawford M."/>
            <person name="Koehrsen M."/>
            <person name="Engels R."/>
            <person name="Montgomery P."/>
            <person name="Pearson M."/>
            <person name="Howarth C."/>
            <person name="Larson L."/>
            <person name="Luoma S."/>
            <person name="White J."/>
            <person name="Alvarado L."/>
            <person name="Kodira C.D."/>
            <person name="Zeng Q."/>
            <person name="Oleary S."/>
            <person name="Yandava C."/>
            <person name="Denning D.W."/>
            <person name="Nierman W.C."/>
            <person name="Milne T."/>
            <person name="Madden K."/>
        </authorList>
    </citation>
    <scope>NUCLEOTIDE SEQUENCE [LARGE SCALE GENOMIC DNA]</scope>
    <source>
        <strain evidence="2">NIH 2624 / FGSC A1156</strain>
    </source>
</reference>
<dbReference type="EMBL" id="CH476608">
    <property type="protein sequence ID" value="EAU29840.1"/>
    <property type="molecule type" value="Genomic_DNA"/>
</dbReference>
<gene>
    <name evidence="1" type="ORF">ATEG_09649</name>
</gene>
<name>Q0C9I5_ASPTN</name>
<organism evidence="1 2">
    <name type="scientific">Aspergillus terreus (strain NIH 2624 / FGSC A1156)</name>
    <dbReference type="NCBI Taxonomy" id="341663"/>
    <lineage>
        <taxon>Eukaryota</taxon>
        <taxon>Fungi</taxon>
        <taxon>Dikarya</taxon>
        <taxon>Ascomycota</taxon>
        <taxon>Pezizomycotina</taxon>
        <taxon>Eurotiomycetes</taxon>
        <taxon>Eurotiomycetidae</taxon>
        <taxon>Eurotiales</taxon>
        <taxon>Aspergillaceae</taxon>
        <taxon>Aspergillus</taxon>
        <taxon>Aspergillus subgen. Circumdati</taxon>
    </lineage>
</organism>
<dbReference type="OMA" id="CTEMLAE"/>
<dbReference type="STRING" id="341663.Q0C9I5"/>
<evidence type="ECO:0000313" key="1">
    <source>
        <dbReference type="EMBL" id="EAU29840.1"/>
    </source>
</evidence>
<dbReference type="HOGENOM" id="CLU_1219480_0_0_1"/>
<evidence type="ECO:0000313" key="2">
    <source>
        <dbReference type="Proteomes" id="UP000007963"/>
    </source>
</evidence>
<dbReference type="RefSeq" id="XP_001218271.1">
    <property type="nucleotide sequence ID" value="XM_001218270.1"/>
</dbReference>
<sequence>MREYRDYIPPEARSLDNRRWWQPIDCARDVYNYILDLCDGFQTNLPEPFFSLTQYCRLDTITVPNPYLYGADPPSSIKGGKWCRGIELECARDNGKPTSPYMAQATLHYYNGREGSILWGELAALITAMHNRAIQPDIDIQTSRSYMERGYVLKEELGNRLAFPQEKRFPVVMLSFMGPQHGRILYAFMDGEQLVLRQSRLFSFERKANAPFALFQRILLSHPIAER</sequence>